<dbReference type="Proteomes" id="UP000194933">
    <property type="component" value="Unassembled WGS sequence"/>
</dbReference>
<dbReference type="InterPro" id="IPR027393">
    <property type="entry name" value="Virus_scaffolding_prot_C"/>
</dbReference>
<dbReference type="Pfam" id="PF08864">
    <property type="entry name" value="UPF0302"/>
    <property type="match status" value="1"/>
</dbReference>
<protein>
    <submittedName>
        <fullName evidence="2">IDEAL domain-containing protein</fullName>
    </submittedName>
</protein>
<dbReference type="STRING" id="1987383.A5844_000363"/>
<evidence type="ECO:0000313" key="2">
    <source>
        <dbReference type="EMBL" id="OTP12147.1"/>
    </source>
</evidence>
<evidence type="ECO:0000259" key="1">
    <source>
        <dbReference type="SMART" id="SM00914"/>
    </source>
</evidence>
<dbReference type="NCBIfam" id="NF002965">
    <property type="entry name" value="PRK03636.1"/>
    <property type="match status" value="1"/>
</dbReference>
<dbReference type="Gene3D" id="3.40.1530.30">
    <property type="entry name" value="Uncharacterised family UPF0302, N-terminal domain"/>
    <property type="match status" value="1"/>
</dbReference>
<dbReference type="RefSeq" id="WP_086284062.1">
    <property type="nucleotide sequence ID" value="NZ_NGMO01000001.1"/>
</dbReference>
<dbReference type="Gene3D" id="4.10.810.10">
    <property type="entry name" value="Virus Scaffolding Protein, Chain A"/>
    <property type="match status" value="1"/>
</dbReference>
<gene>
    <name evidence="2" type="ORF">A5844_000363</name>
</gene>
<sequence>MLIDVREKKNFLTWMVNHVSFSRREVFWILNYLANHEAILHNVRFVERANLTKRGLQITDLSYGGEPMKLFLDGKEFTDTDQIFHEIRMNWKSPLYVECLFENAWQTREYLAILEDNPLASWEDTISEEDTELIEQYFYEKAQEAKLKKLYEQIDQALEKGDKNAFLELSDEVNRMNFDSLEKSRQS</sequence>
<dbReference type="InterPro" id="IPR014963">
    <property type="entry name" value="UPF0302_N"/>
</dbReference>
<dbReference type="SMART" id="SM00914">
    <property type="entry name" value="IDEAL"/>
    <property type="match status" value="1"/>
</dbReference>
<reference evidence="2 3" key="1">
    <citation type="submission" date="2017-05" db="EMBL/GenBank/DDBJ databases">
        <title>The Genome Sequence of Enterococcus sp. 10A9_DIV0425.</title>
        <authorList>
            <consortium name="The Broad Institute Genomics Platform"/>
            <consortium name="The Broad Institute Genomic Center for Infectious Diseases"/>
            <person name="Earl A."/>
            <person name="Manson A."/>
            <person name="Schwartman J."/>
            <person name="Gilmore M."/>
            <person name="Abouelleil A."/>
            <person name="Cao P."/>
            <person name="Chapman S."/>
            <person name="Cusick C."/>
            <person name="Shea T."/>
            <person name="Young S."/>
            <person name="Neafsey D."/>
            <person name="Nusbaum C."/>
            <person name="Birren B."/>
        </authorList>
    </citation>
    <scope>NUCLEOTIDE SEQUENCE [LARGE SCALE GENOMIC DNA]</scope>
    <source>
        <strain evidence="2 3">10A9_DIV0425</strain>
    </source>
</reference>
<keyword evidence="3" id="KW-1185">Reference proteome</keyword>
<proteinExistence type="predicted"/>
<comment type="caution">
    <text evidence="2">The sequence shown here is derived from an EMBL/GenBank/DDBJ whole genome shotgun (WGS) entry which is preliminary data.</text>
</comment>
<accession>A0A2C9XR02</accession>
<dbReference type="InterPro" id="IPR038091">
    <property type="entry name" value="UPF0302_N_sf"/>
</dbReference>
<dbReference type="InterPro" id="IPR011188">
    <property type="entry name" value="UPF0302"/>
</dbReference>
<name>A0A2C9XR02_9ENTE</name>
<dbReference type="InterPro" id="IPR014957">
    <property type="entry name" value="IDEAL_dom"/>
</dbReference>
<dbReference type="PIRSF" id="PIRSF007165">
    <property type="entry name" value="UCP007165"/>
    <property type="match status" value="1"/>
</dbReference>
<dbReference type="Pfam" id="PF08858">
    <property type="entry name" value="IDEAL"/>
    <property type="match status" value="1"/>
</dbReference>
<organism evidence="2 3">
    <name type="scientific">Candidatus Enterococcus wittei</name>
    <dbReference type="NCBI Taxonomy" id="1987383"/>
    <lineage>
        <taxon>Bacteria</taxon>
        <taxon>Bacillati</taxon>
        <taxon>Bacillota</taxon>
        <taxon>Bacilli</taxon>
        <taxon>Lactobacillales</taxon>
        <taxon>Enterococcaceae</taxon>
        <taxon>Enterococcus</taxon>
    </lineage>
</organism>
<dbReference type="EMBL" id="NGMO01000001">
    <property type="protein sequence ID" value="OTP12147.1"/>
    <property type="molecule type" value="Genomic_DNA"/>
</dbReference>
<dbReference type="AlphaFoldDB" id="A0A2C9XR02"/>
<feature type="domain" description="IDEAL" evidence="1">
    <location>
        <begin position="137"/>
        <end position="173"/>
    </location>
</feature>
<evidence type="ECO:0000313" key="3">
    <source>
        <dbReference type="Proteomes" id="UP000194933"/>
    </source>
</evidence>